<evidence type="ECO:0000313" key="1">
    <source>
        <dbReference type="EMBL" id="KAF5190566.1"/>
    </source>
</evidence>
<feature type="non-terminal residue" evidence="1">
    <location>
        <position position="1"/>
    </location>
</feature>
<organism evidence="1 2">
    <name type="scientific">Thalictrum thalictroides</name>
    <name type="common">Rue-anemone</name>
    <name type="synonym">Anemone thalictroides</name>
    <dbReference type="NCBI Taxonomy" id="46969"/>
    <lineage>
        <taxon>Eukaryota</taxon>
        <taxon>Viridiplantae</taxon>
        <taxon>Streptophyta</taxon>
        <taxon>Embryophyta</taxon>
        <taxon>Tracheophyta</taxon>
        <taxon>Spermatophyta</taxon>
        <taxon>Magnoliopsida</taxon>
        <taxon>Ranunculales</taxon>
        <taxon>Ranunculaceae</taxon>
        <taxon>Thalictroideae</taxon>
        <taxon>Thalictrum</taxon>
    </lineage>
</organism>
<protein>
    <submittedName>
        <fullName evidence="1">Uncharacterized protein</fullName>
    </submittedName>
</protein>
<comment type="caution">
    <text evidence="1">The sequence shown here is derived from an EMBL/GenBank/DDBJ whole genome shotgun (WGS) entry which is preliminary data.</text>
</comment>
<evidence type="ECO:0000313" key="2">
    <source>
        <dbReference type="Proteomes" id="UP000554482"/>
    </source>
</evidence>
<accession>A0A7J6VZL6</accession>
<name>A0A7J6VZL6_THATH</name>
<keyword evidence="2" id="KW-1185">Reference proteome</keyword>
<proteinExistence type="predicted"/>
<sequence>EYVVGLESGVKVKKKKKQAKERHTSEAGRFWEAPDYKLMVDYTGEDVIFGGANATVNHIMGDGVGFHDQFIKGEDGIVMEVVSPGSVMEKFAVEIAKLVRAPTNNSSFIVSPI</sequence>
<dbReference type="EMBL" id="JABWDY010023993">
    <property type="protein sequence ID" value="KAF5190566.1"/>
    <property type="molecule type" value="Genomic_DNA"/>
</dbReference>
<dbReference type="AlphaFoldDB" id="A0A7J6VZL6"/>
<dbReference type="Proteomes" id="UP000554482">
    <property type="component" value="Unassembled WGS sequence"/>
</dbReference>
<gene>
    <name evidence="1" type="ORF">FRX31_019847</name>
</gene>
<reference evidence="1 2" key="1">
    <citation type="submission" date="2020-06" db="EMBL/GenBank/DDBJ databases">
        <title>Transcriptomic and genomic resources for Thalictrum thalictroides and T. hernandezii: Facilitating candidate gene discovery in an emerging model plant lineage.</title>
        <authorList>
            <person name="Arias T."/>
            <person name="Riano-Pachon D.M."/>
            <person name="Di Stilio V.S."/>
        </authorList>
    </citation>
    <scope>NUCLEOTIDE SEQUENCE [LARGE SCALE GENOMIC DNA]</scope>
    <source>
        <strain evidence="2">cv. WT478/WT964</strain>
        <tissue evidence="1">Leaves</tissue>
    </source>
</reference>